<keyword evidence="2" id="KW-1185">Reference proteome</keyword>
<reference evidence="1" key="1">
    <citation type="submission" date="2025-08" db="UniProtKB">
        <authorList>
            <consortium name="Ensembl"/>
        </authorList>
    </citation>
    <scope>IDENTIFICATION</scope>
</reference>
<evidence type="ECO:0000313" key="2">
    <source>
        <dbReference type="Proteomes" id="UP000694380"/>
    </source>
</evidence>
<accession>A0A8C3I4G4</accession>
<protein>
    <submittedName>
        <fullName evidence="1">Uncharacterized protein</fullName>
    </submittedName>
</protein>
<dbReference type="Proteomes" id="UP000694380">
    <property type="component" value="Unplaced"/>
</dbReference>
<dbReference type="AlphaFoldDB" id="A0A8C3I4G4"/>
<sequence length="130" mass="14310">AGTVSPCVSVQRPAQRGPDLSWGRDCLSLSVCATSRYYNNCALGCILKQPDSEKTRSRRAGGRYWPHTIHGHLLTVSHPLELALELSLVFASCLDFAHFAGEERRAGGTWPVGGKAWNIFCCSWQKSIHP</sequence>
<name>A0A8C3I4G4_CHRPI</name>
<evidence type="ECO:0000313" key="1">
    <source>
        <dbReference type="Ensembl" id="ENSCPBP00000026972.1"/>
    </source>
</evidence>
<organism evidence="1 2">
    <name type="scientific">Chrysemys picta bellii</name>
    <name type="common">Western painted turtle</name>
    <name type="synonym">Emys bellii</name>
    <dbReference type="NCBI Taxonomy" id="8478"/>
    <lineage>
        <taxon>Eukaryota</taxon>
        <taxon>Metazoa</taxon>
        <taxon>Chordata</taxon>
        <taxon>Craniata</taxon>
        <taxon>Vertebrata</taxon>
        <taxon>Euteleostomi</taxon>
        <taxon>Archelosauria</taxon>
        <taxon>Testudinata</taxon>
        <taxon>Testudines</taxon>
        <taxon>Cryptodira</taxon>
        <taxon>Durocryptodira</taxon>
        <taxon>Testudinoidea</taxon>
        <taxon>Emydidae</taxon>
        <taxon>Chrysemys</taxon>
    </lineage>
</organism>
<dbReference type="Ensembl" id="ENSCPBT00000031764.1">
    <property type="protein sequence ID" value="ENSCPBP00000026972.1"/>
    <property type="gene ID" value="ENSCPBG00000019126.1"/>
</dbReference>
<proteinExistence type="predicted"/>
<reference evidence="1" key="2">
    <citation type="submission" date="2025-09" db="UniProtKB">
        <authorList>
            <consortium name="Ensembl"/>
        </authorList>
    </citation>
    <scope>IDENTIFICATION</scope>
</reference>